<sequence length="227" mass="25901">IYWFLPGREGSKLRVEREGYQWLAKARTEWWEECRIPRHQYIRAIKILSDKGLVFTARYKFAGRPIAHIRLNLPALLEGLQSTITKADKPTVPKADSLIPPKRTNQPYQSGQSLTKTTPETTTKTTPKNKVEPSPVTVVFEAILAHYNYPEDGGPDPIPIRAKEGSFIKKMIGRGFTPVDIIDCWLAKTKKKGQYCSMVYVNEDIKVEAPADPDKYIKGKYGHMVRR</sequence>
<feature type="region of interest" description="Disordered" evidence="1">
    <location>
        <begin position="90"/>
        <end position="132"/>
    </location>
</feature>
<feature type="compositionally biased region" description="Polar residues" evidence="1">
    <location>
        <begin position="103"/>
        <end position="114"/>
    </location>
</feature>
<dbReference type="AlphaFoldDB" id="A0A0F8ZCY7"/>
<feature type="compositionally biased region" description="Low complexity" evidence="1">
    <location>
        <begin position="115"/>
        <end position="128"/>
    </location>
</feature>
<accession>A0A0F8ZCY7</accession>
<protein>
    <submittedName>
        <fullName evidence="2">Uncharacterized protein</fullName>
    </submittedName>
</protein>
<name>A0A0F8ZCY7_9ZZZZ</name>
<reference evidence="2" key="1">
    <citation type="journal article" date="2015" name="Nature">
        <title>Complex archaea that bridge the gap between prokaryotes and eukaryotes.</title>
        <authorList>
            <person name="Spang A."/>
            <person name="Saw J.H."/>
            <person name="Jorgensen S.L."/>
            <person name="Zaremba-Niedzwiedzka K."/>
            <person name="Martijn J."/>
            <person name="Lind A.E."/>
            <person name="van Eijk R."/>
            <person name="Schleper C."/>
            <person name="Guy L."/>
            <person name="Ettema T.J."/>
        </authorList>
    </citation>
    <scope>NUCLEOTIDE SEQUENCE</scope>
</reference>
<dbReference type="EMBL" id="LAZR01064258">
    <property type="protein sequence ID" value="KKK57876.1"/>
    <property type="molecule type" value="Genomic_DNA"/>
</dbReference>
<proteinExistence type="predicted"/>
<comment type="caution">
    <text evidence="2">The sequence shown here is derived from an EMBL/GenBank/DDBJ whole genome shotgun (WGS) entry which is preliminary data.</text>
</comment>
<evidence type="ECO:0000313" key="2">
    <source>
        <dbReference type="EMBL" id="KKK57876.1"/>
    </source>
</evidence>
<evidence type="ECO:0000256" key="1">
    <source>
        <dbReference type="SAM" id="MobiDB-lite"/>
    </source>
</evidence>
<organism evidence="2">
    <name type="scientific">marine sediment metagenome</name>
    <dbReference type="NCBI Taxonomy" id="412755"/>
    <lineage>
        <taxon>unclassified sequences</taxon>
        <taxon>metagenomes</taxon>
        <taxon>ecological metagenomes</taxon>
    </lineage>
</organism>
<gene>
    <name evidence="2" type="ORF">LCGC14_3050070</name>
</gene>
<feature type="non-terminal residue" evidence="2">
    <location>
        <position position="1"/>
    </location>
</feature>